<evidence type="ECO:0000256" key="8">
    <source>
        <dbReference type="ARBA" id="ARBA00023136"/>
    </source>
</evidence>
<keyword evidence="9 11" id="KW-0739">Sodium transport</keyword>
<keyword evidence="6" id="KW-0915">Sodium</keyword>
<accession>A0A9D3Z462</accession>
<dbReference type="InterPro" id="IPR001873">
    <property type="entry name" value="ENaC"/>
</dbReference>
<evidence type="ECO:0000256" key="4">
    <source>
        <dbReference type="ARBA" id="ARBA00022692"/>
    </source>
</evidence>
<reference evidence="12" key="1">
    <citation type="journal article" date="2019" name="bioRxiv">
        <title>The Genome of the Zebra Mussel, Dreissena polymorpha: A Resource for Invasive Species Research.</title>
        <authorList>
            <person name="McCartney M.A."/>
            <person name="Auch B."/>
            <person name="Kono T."/>
            <person name="Mallez S."/>
            <person name="Zhang Y."/>
            <person name="Obille A."/>
            <person name="Becker A."/>
            <person name="Abrahante J.E."/>
            <person name="Garbe J."/>
            <person name="Badalamenti J.P."/>
            <person name="Herman A."/>
            <person name="Mangelson H."/>
            <person name="Liachko I."/>
            <person name="Sullivan S."/>
            <person name="Sone E.D."/>
            <person name="Koren S."/>
            <person name="Silverstein K.A.T."/>
            <person name="Beckman K.B."/>
            <person name="Gohl D.M."/>
        </authorList>
    </citation>
    <scope>NUCLEOTIDE SEQUENCE</scope>
    <source>
        <strain evidence="12">Duluth1</strain>
        <tissue evidence="12">Whole animal</tissue>
    </source>
</reference>
<comment type="caution">
    <text evidence="12">The sequence shown here is derived from an EMBL/GenBank/DDBJ whole genome shotgun (WGS) entry which is preliminary data.</text>
</comment>
<name>A0A9D3Z462_DREPO</name>
<dbReference type="Proteomes" id="UP000828390">
    <property type="component" value="Unassembled WGS sequence"/>
</dbReference>
<sequence length="172" mass="19548">MFKPLFDPHQTEYKRLPPPHADCGTSGQGVVDMYARDFGTAYTKETCLKSCIQAALLDQCACATSIFYVPPGEKVCSMSGNDCKFNVLNQPTLVLHRAGVVYLVSNQIEMYYISRCIRYSLTSLTSKYMHILFRGRFIFIYITFHSQQRACPQLRRQSWKAATGGVRHLVSK</sequence>
<evidence type="ECO:0000313" key="12">
    <source>
        <dbReference type="EMBL" id="KAH3711532.1"/>
    </source>
</evidence>
<dbReference type="PRINTS" id="PR01078">
    <property type="entry name" value="AMINACHANNEL"/>
</dbReference>
<reference evidence="12" key="2">
    <citation type="submission" date="2020-11" db="EMBL/GenBank/DDBJ databases">
        <authorList>
            <person name="McCartney M.A."/>
            <person name="Auch B."/>
            <person name="Kono T."/>
            <person name="Mallez S."/>
            <person name="Becker A."/>
            <person name="Gohl D.M."/>
            <person name="Silverstein K.A.T."/>
            <person name="Koren S."/>
            <person name="Bechman K.B."/>
            <person name="Herman A."/>
            <person name="Abrahante J.E."/>
            <person name="Garbe J."/>
        </authorList>
    </citation>
    <scope>NUCLEOTIDE SEQUENCE</scope>
    <source>
        <strain evidence="12">Duluth1</strain>
        <tissue evidence="12">Whole animal</tissue>
    </source>
</reference>
<keyword evidence="2 11" id="KW-0813">Transport</keyword>
<dbReference type="Gene3D" id="1.10.287.820">
    <property type="entry name" value="Acid-sensing ion channel domain"/>
    <property type="match status" value="1"/>
</dbReference>
<keyword evidence="13" id="KW-1185">Reference proteome</keyword>
<evidence type="ECO:0000256" key="9">
    <source>
        <dbReference type="ARBA" id="ARBA00023201"/>
    </source>
</evidence>
<keyword evidence="7 11" id="KW-0406">Ion transport</keyword>
<evidence type="ECO:0000256" key="5">
    <source>
        <dbReference type="ARBA" id="ARBA00022989"/>
    </source>
</evidence>
<keyword evidence="5" id="KW-1133">Transmembrane helix</keyword>
<evidence type="ECO:0000313" key="13">
    <source>
        <dbReference type="Proteomes" id="UP000828390"/>
    </source>
</evidence>
<comment type="subcellular location">
    <subcellularLocation>
        <location evidence="1">Membrane</location>
        <topology evidence="1">Multi-pass membrane protein</topology>
    </subcellularLocation>
</comment>
<proteinExistence type="inferred from homology"/>
<evidence type="ECO:0000256" key="10">
    <source>
        <dbReference type="ARBA" id="ARBA00023303"/>
    </source>
</evidence>
<evidence type="ECO:0000256" key="2">
    <source>
        <dbReference type="ARBA" id="ARBA00022448"/>
    </source>
</evidence>
<dbReference type="AlphaFoldDB" id="A0A9D3Z462"/>
<keyword evidence="4 11" id="KW-0812">Transmembrane</keyword>
<dbReference type="InterPro" id="IPR020903">
    <property type="entry name" value="ENaC_CS"/>
</dbReference>
<evidence type="ECO:0000256" key="7">
    <source>
        <dbReference type="ARBA" id="ARBA00023065"/>
    </source>
</evidence>
<keyword evidence="10 11" id="KW-0407">Ion channel</keyword>
<evidence type="ECO:0000256" key="6">
    <source>
        <dbReference type="ARBA" id="ARBA00023053"/>
    </source>
</evidence>
<gene>
    <name evidence="12" type="ORF">DPMN_071201</name>
</gene>
<dbReference type="GO" id="GO:0005272">
    <property type="term" value="F:sodium channel activity"/>
    <property type="evidence" value="ECO:0007669"/>
    <property type="project" value="UniProtKB-KW"/>
</dbReference>
<evidence type="ECO:0000256" key="11">
    <source>
        <dbReference type="RuleBase" id="RU000679"/>
    </source>
</evidence>
<dbReference type="EMBL" id="JAIWYP010000014">
    <property type="protein sequence ID" value="KAH3711532.1"/>
    <property type="molecule type" value="Genomic_DNA"/>
</dbReference>
<evidence type="ECO:0000256" key="1">
    <source>
        <dbReference type="ARBA" id="ARBA00004141"/>
    </source>
</evidence>
<comment type="similarity">
    <text evidence="11">Belongs to the amiloride-sensitive sodium channel (TC 1.A.6) family.</text>
</comment>
<keyword evidence="3 11" id="KW-0894">Sodium channel</keyword>
<dbReference type="PROSITE" id="PS01206">
    <property type="entry name" value="ASC"/>
    <property type="match status" value="1"/>
</dbReference>
<evidence type="ECO:0000256" key="3">
    <source>
        <dbReference type="ARBA" id="ARBA00022461"/>
    </source>
</evidence>
<keyword evidence="8" id="KW-0472">Membrane</keyword>
<dbReference type="Pfam" id="PF00858">
    <property type="entry name" value="ASC"/>
    <property type="match status" value="1"/>
</dbReference>
<organism evidence="12 13">
    <name type="scientific">Dreissena polymorpha</name>
    <name type="common">Zebra mussel</name>
    <name type="synonym">Mytilus polymorpha</name>
    <dbReference type="NCBI Taxonomy" id="45954"/>
    <lineage>
        <taxon>Eukaryota</taxon>
        <taxon>Metazoa</taxon>
        <taxon>Spiralia</taxon>
        <taxon>Lophotrochozoa</taxon>
        <taxon>Mollusca</taxon>
        <taxon>Bivalvia</taxon>
        <taxon>Autobranchia</taxon>
        <taxon>Heteroconchia</taxon>
        <taxon>Euheterodonta</taxon>
        <taxon>Imparidentia</taxon>
        <taxon>Neoheterodontei</taxon>
        <taxon>Myida</taxon>
        <taxon>Dreissenoidea</taxon>
        <taxon>Dreissenidae</taxon>
        <taxon>Dreissena</taxon>
    </lineage>
</organism>
<protein>
    <submittedName>
        <fullName evidence="12">Uncharacterized protein</fullName>
    </submittedName>
</protein>
<dbReference type="GO" id="GO:0016020">
    <property type="term" value="C:membrane"/>
    <property type="evidence" value="ECO:0007669"/>
    <property type="project" value="UniProtKB-SubCell"/>
</dbReference>